<proteinExistence type="predicted"/>
<name>A0A6A7BM26_9PLEO</name>
<evidence type="ECO:0000313" key="3">
    <source>
        <dbReference type="Proteomes" id="UP000799423"/>
    </source>
</evidence>
<dbReference type="Proteomes" id="UP000799423">
    <property type="component" value="Unassembled WGS sequence"/>
</dbReference>
<dbReference type="CDD" id="cd11605">
    <property type="entry name" value="RWD_DRWD_ELF-like"/>
    <property type="match status" value="1"/>
</dbReference>
<dbReference type="AlphaFoldDB" id="A0A6A7BM26"/>
<dbReference type="PANTHER" id="PTHR15955:SF8">
    <property type="entry name" value="RWD DOMAIN-CONTAINING PROTEIN 2B-RELATED"/>
    <property type="match status" value="1"/>
</dbReference>
<feature type="compositionally biased region" description="Basic and acidic residues" evidence="1">
    <location>
        <begin position="117"/>
        <end position="127"/>
    </location>
</feature>
<reference evidence="2" key="1">
    <citation type="submission" date="2020-01" db="EMBL/GenBank/DDBJ databases">
        <authorList>
            <consortium name="DOE Joint Genome Institute"/>
            <person name="Haridas S."/>
            <person name="Albert R."/>
            <person name="Binder M."/>
            <person name="Bloem J."/>
            <person name="Labutti K."/>
            <person name="Salamov A."/>
            <person name="Andreopoulos B."/>
            <person name="Baker S.E."/>
            <person name="Barry K."/>
            <person name="Bills G."/>
            <person name="Bluhm B.H."/>
            <person name="Cannon C."/>
            <person name="Castanera R."/>
            <person name="Culley D.E."/>
            <person name="Daum C."/>
            <person name="Ezra D."/>
            <person name="Gonzalez J.B."/>
            <person name="Henrissat B."/>
            <person name="Kuo A."/>
            <person name="Liang C."/>
            <person name="Lipzen A."/>
            <person name="Lutzoni F."/>
            <person name="Magnuson J."/>
            <person name="Mondo S."/>
            <person name="Nolan M."/>
            <person name="Ohm R."/>
            <person name="Pangilinan J."/>
            <person name="Park H.-J."/>
            <person name="Ramirez L."/>
            <person name="Alfaro M."/>
            <person name="Sun H."/>
            <person name="Tritt A."/>
            <person name="Yoshinaga Y."/>
            <person name="Zwiers L.-H."/>
            <person name="Turgeon B.G."/>
            <person name="Goodwin S.B."/>
            <person name="Spatafora J.W."/>
            <person name="Crous P.W."/>
            <person name="Grigoriev I.V."/>
        </authorList>
    </citation>
    <scope>NUCLEOTIDE SEQUENCE</scope>
    <source>
        <strain evidence="2">IPT5</strain>
    </source>
</reference>
<evidence type="ECO:0000313" key="2">
    <source>
        <dbReference type="EMBL" id="KAF2856520.1"/>
    </source>
</evidence>
<gene>
    <name evidence="2" type="ORF">T440DRAFT_1648</name>
</gene>
<accession>A0A6A7BM26</accession>
<protein>
    <recommendedName>
        <fullName evidence="4">RWD domain-containing protein</fullName>
    </recommendedName>
</protein>
<sequence length="244" mass="26825">MSNQDASRLEMELALLQAMYPDQLHYDVPSRELKFTQGVSSLHLRLPESYPDAGLPDVISATDASKNDLQVQTNDALKEMELTGGEEALDAFIATFQQVLETKTAGHDTASNLRGLPNHDSKATQEAEQRSKTVIVWLHHLLNTNKRKLALSPPPSSPPVSGITKPGYPGILIYTGPLSAVTEHVNTLKAQNWQAFQVRYEEQELWALAHGAGVKEVESMSEIVRAVDGATTQRDEFLKAVGIK</sequence>
<dbReference type="InterPro" id="IPR017359">
    <property type="entry name" value="Phi-like"/>
</dbReference>
<dbReference type="OrthoDB" id="432412at2759"/>
<feature type="region of interest" description="Disordered" evidence="1">
    <location>
        <begin position="108"/>
        <end position="127"/>
    </location>
</feature>
<evidence type="ECO:0008006" key="4">
    <source>
        <dbReference type="Google" id="ProtNLM"/>
    </source>
</evidence>
<dbReference type="PANTHER" id="PTHR15955">
    <property type="entry name" value="RWD DOMAIN CONTAINING PROTEIN 2"/>
    <property type="match status" value="1"/>
</dbReference>
<organism evidence="2 3">
    <name type="scientific">Plenodomus tracheiphilus IPT5</name>
    <dbReference type="NCBI Taxonomy" id="1408161"/>
    <lineage>
        <taxon>Eukaryota</taxon>
        <taxon>Fungi</taxon>
        <taxon>Dikarya</taxon>
        <taxon>Ascomycota</taxon>
        <taxon>Pezizomycotina</taxon>
        <taxon>Dothideomycetes</taxon>
        <taxon>Pleosporomycetidae</taxon>
        <taxon>Pleosporales</taxon>
        <taxon>Pleosporineae</taxon>
        <taxon>Leptosphaeriaceae</taxon>
        <taxon>Plenodomus</taxon>
    </lineage>
</organism>
<evidence type="ECO:0000256" key="1">
    <source>
        <dbReference type="SAM" id="MobiDB-lite"/>
    </source>
</evidence>
<dbReference type="EMBL" id="MU006288">
    <property type="protein sequence ID" value="KAF2856520.1"/>
    <property type="molecule type" value="Genomic_DNA"/>
</dbReference>
<keyword evidence="3" id="KW-1185">Reference proteome</keyword>